<organism evidence="1 2">
    <name type="scientific">Anaerostipes hominis</name>
    <name type="common">ex Liu et al. 2021</name>
    <dbReference type="NCBI Taxonomy" id="2763018"/>
    <lineage>
        <taxon>Bacteria</taxon>
        <taxon>Bacillati</taxon>
        <taxon>Bacillota</taxon>
        <taxon>Clostridia</taxon>
        <taxon>Lachnospirales</taxon>
        <taxon>Lachnospiraceae</taxon>
        <taxon>Anaerostipes</taxon>
    </lineage>
</organism>
<protein>
    <submittedName>
        <fullName evidence="1">Uncharacterized protein</fullName>
    </submittedName>
</protein>
<evidence type="ECO:0000313" key="1">
    <source>
        <dbReference type="EMBL" id="MBC5679305.1"/>
    </source>
</evidence>
<gene>
    <name evidence="1" type="ORF">H8S22_17750</name>
</gene>
<reference evidence="1 2" key="1">
    <citation type="submission" date="2020-08" db="EMBL/GenBank/DDBJ databases">
        <title>Genome public.</title>
        <authorList>
            <person name="Liu C."/>
            <person name="Sun Q."/>
        </authorList>
    </citation>
    <scope>NUCLEOTIDE SEQUENCE [LARGE SCALE GENOMIC DNA]</scope>
    <source>
        <strain evidence="1 2">NSJ-7</strain>
    </source>
</reference>
<comment type="caution">
    <text evidence="1">The sequence shown here is derived from an EMBL/GenBank/DDBJ whole genome shotgun (WGS) entry which is preliminary data.</text>
</comment>
<accession>A0ABR7FVT0</accession>
<proteinExistence type="predicted"/>
<dbReference type="EMBL" id="JACOOS010000046">
    <property type="protein sequence ID" value="MBC5679305.1"/>
    <property type="molecule type" value="Genomic_DNA"/>
</dbReference>
<dbReference type="RefSeq" id="WP_186992538.1">
    <property type="nucleotide sequence ID" value="NZ_JACOOS010000046.1"/>
</dbReference>
<keyword evidence="2" id="KW-1185">Reference proteome</keyword>
<name>A0ABR7FVT0_9FIRM</name>
<evidence type="ECO:0000313" key="2">
    <source>
        <dbReference type="Proteomes" id="UP000635828"/>
    </source>
</evidence>
<dbReference type="Proteomes" id="UP000635828">
    <property type="component" value="Unassembled WGS sequence"/>
</dbReference>
<sequence>MDHEEPHVVKEFSIGETKVKIADNFCRNKTEEDIQLILKEAADIVMKSRKRKAI</sequence>